<feature type="region of interest" description="Disordered" evidence="7">
    <location>
        <begin position="413"/>
        <end position="444"/>
    </location>
</feature>
<keyword evidence="6" id="KW-0131">Cell cycle</keyword>
<protein>
    <submittedName>
        <fullName evidence="8">Uncharacterized protein</fullName>
    </submittedName>
</protein>
<evidence type="ECO:0000256" key="3">
    <source>
        <dbReference type="ARBA" id="ARBA00022840"/>
    </source>
</evidence>
<dbReference type="CDD" id="cd18140">
    <property type="entry name" value="HLD_clamp_RFC"/>
    <property type="match status" value="1"/>
</dbReference>
<keyword evidence="4" id="KW-0238">DNA-binding</keyword>
<sequence length="499" mass="56368">MDIKGFKKGEIMHLETPLAMLEKPDAPCPLVEVHIFVQPTVSRVVSRLKYICNMEGLKTNSTALAVLAEYTECDIRSCLNTLQFLNKKNQTLNVFEISSQVNRKMKRAKRSDNCCSGMSNGFDFLYPLISNRGDYDLILDGIHENIFQLHYHDPIMQKTVKCLNTLGISDLVHQYVMRTQQMSLNVYQPLTAISLHRLIAQVQKPIIEWPKSFMRYRTTFMEKRDILRSWHNKIAPYISRHLSIKSFVEDLVSPLLHILSPPTLRPVALHLLSERERNDLAQLINAMVSYSITYKNMKSDPLHGTQLHEAASDGLSLSFDPPIADFVTFKGFSLGHYALGVAVKQLLMHEIEKKIFLQGSMSKTMHSTDGKRRENRAMTTEEKSRAQSGNVSHAAGCVENNIETAKSKASTSIVSSASGSSGSAEASVKLKSSRDVKKPPRGSTFFDRFKKLSSKGSQTTNLIQEPVTLERDSRPLLFKFNEGFTNAVKRPVQIREFLL</sequence>
<evidence type="ECO:0000256" key="5">
    <source>
        <dbReference type="ARBA" id="ARBA00023242"/>
    </source>
</evidence>
<dbReference type="InterPro" id="IPR053016">
    <property type="entry name" value="CTF18-RFC_complex"/>
</dbReference>
<evidence type="ECO:0000256" key="1">
    <source>
        <dbReference type="ARBA" id="ARBA00004123"/>
    </source>
</evidence>
<name>A0ABY9CJK5_VITVI</name>
<feature type="compositionally biased region" description="Basic and acidic residues" evidence="7">
    <location>
        <begin position="366"/>
        <end position="385"/>
    </location>
</feature>
<organism evidence="8 9">
    <name type="scientific">Vitis vinifera</name>
    <name type="common">Grape</name>
    <dbReference type="NCBI Taxonomy" id="29760"/>
    <lineage>
        <taxon>Eukaryota</taxon>
        <taxon>Viridiplantae</taxon>
        <taxon>Streptophyta</taxon>
        <taxon>Embryophyta</taxon>
        <taxon>Tracheophyta</taxon>
        <taxon>Spermatophyta</taxon>
        <taxon>Magnoliopsida</taxon>
        <taxon>eudicotyledons</taxon>
        <taxon>Gunneridae</taxon>
        <taxon>Pentapetalae</taxon>
        <taxon>rosids</taxon>
        <taxon>Vitales</taxon>
        <taxon>Vitaceae</taxon>
        <taxon>Viteae</taxon>
        <taxon>Vitis</taxon>
    </lineage>
</organism>
<feature type="region of interest" description="Disordered" evidence="7">
    <location>
        <begin position="362"/>
        <end position="396"/>
    </location>
</feature>
<comment type="subcellular location">
    <subcellularLocation>
        <location evidence="1">Nucleus</location>
    </subcellularLocation>
</comment>
<feature type="compositionally biased region" description="Low complexity" evidence="7">
    <location>
        <begin position="413"/>
        <end position="427"/>
    </location>
</feature>
<dbReference type="EMBL" id="CP126656">
    <property type="protein sequence ID" value="WJZ95282.1"/>
    <property type="molecule type" value="Genomic_DNA"/>
</dbReference>
<keyword evidence="3" id="KW-0067">ATP-binding</keyword>
<keyword evidence="5" id="KW-0539">Nucleus</keyword>
<dbReference type="Proteomes" id="UP001227230">
    <property type="component" value="Chromosome 9"/>
</dbReference>
<dbReference type="PANTHER" id="PTHR46765:SF1">
    <property type="entry name" value="P-LOOP CONTAINING NUCLEOSIDE TRIPHOSPHATE HYDROLASES SUPERFAMILY PROTEIN"/>
    <property type="match status" value="1"/>
</dbReference>
<gene>
    <name evidence="8" type="ORF">VitviT2T_014062</name>
</gene>
<dbReference type="InterPro" id="IPR047854">
    <property type="entry name" value="RFC_lid"/>
</dbReference>
<evidence type="ECO:0000256" key="2">
    <source>
        <dbReference type="ARBA" id="ARBA00022741"/>
    </source>
</evidence>
<evidence type="ECO:0000256" key="4">
    <source>
        <dbReference type="ARBA" id="ARBA00023125"/>
    </source>
</evidence>
<dbReference type="PANTHER" id="PTHR46765">
    <property type="entry name" value="P-LOOP CONTAINING NUCLEOSIDE TRIPHOSPHATE HYDROLASES SUPERFAMILY PROTEIN"/>
    <property type="match status" value="1"/>
</dbReference>
<keyword evidence="2" id="KW-0547">Nucleotide-binding</keyword>
<accession>A0ABY9CJK5</accession>
<keyword evidence="9" id="KW-1185">Reference proteome</keyword>
<evidence type="ECO:0000256" key="6">
    <source>
        <dbReference type="ARBA" id="ARBA00023306"/>
    </source>
</evidence>
<evidence type="ECO:0000313" key="8">
    <source>
        <dbReference type="EMBL" id="WJZ95282.1"/>
    </source>
</evidence>
<dbReference type="Gene3D" id="1.10.8.60">
    <property type="match status" value="1"/>
</dbReference>
<proteinExistence type="predicted"/>
<reference evidence="8 9" key="1">
    <citation type="journal article" date="2023" name="Hortic Res">
        <title>The complete reference genome for grapevine (Vitis vinifera L.) genetics and breeding.</title>
        <authorList>
            <person name="Shi X."/>
            <person name="Cao S."/>
            <person name="Wang X."/>
            <person name="Huang S."/>
            <person name="Wang Y."/>
            <person name="Liu Z."/>
            <person name="Liu W."/>
            <person name="Leng X."/>
            <person name="Peng Y."/>
            <person name="Wang N."/>
            <person name="Wang Y."/>
            <person name="Ma Z."/>
            <person name="Xu X."/>
            <person name="Zhang F."/>
            <person name="Xue H."/>
            <person name="Zhong H."/>
            <person name="Wang Y."/>
            <person name="Zhang K."/>
            <person name="Velt A."/>
            <person name="Avia K."/>
            <person name="Holtgrawe D."/>
            <person name="Grimplet J."/>
            <person name="Matus J.T."/>
            <person name="Ware D."/>
            <person name="Wu X."/>
            <person name="Wang H."/>
            <person name="Liu C."/>
            <person name="Fang Y."/>
            <person name="Rustenholz C."/>
            <person name="Cheng Z."/>
            <person name="Xiao H."/>
            <person name="Zhou Y."/>
        </authorList>
    </citation>
    <scope>NUCLEOTIDE SEQUENCE [LARGE SCALE GENOMIC DNA]</scope>
    <source>
        <strain evidence="9">cv. Pinot noir / PN40024</strain>
        <tissue evidence="8">Leaf</tissue>
    </source>
</reference>
<evidence type="ECO:0000313" key="9">
    <source>
        <dbReference type="Proteomes" id="UP001227230"/>
    </source>
</evidence>
<evidence type="ECO:0000256" key="7">
    <source>
        <dbReference type="SAM" id="MobiDB-lite"/>
    </source>
</evidence>